<comment type="subcellular location">
    <subcellularLocation>
        <location evidence="1">Cell membrane</location>
        <topology evidence="1">Multi-pass membrane protein</topology>
    </subcellularLocation>
</comment>
<evidence type="ECO:0000256" key="2">
    <source>
        <dbReference type="ARBA" id="ARBA00009983"/>
    </source>
</evidence>
<protein>
    <submittedName>
        <fullName evidence="13">Lipoteichoic acid synthase</fullName>
    </submittedName>
</protein>
<evidence type="ECO:0000256" key="3">
    <source>
        <dbReference type="ARBA" id="ARBA00022475"/>
    </source>
</evidence>
<dbReference type="PANTHER" id="PTHR47371">
    <property type="entry name" value="LIPOTEICHOIC ACID SYNTHASE"/>
    <property type="match status" value="1"/>
</dbReference>
<dbReference type="Gene3D" id="3.40.720.10">
    <property type="entry name" value="Alkaline Phosphatase, subunit A"/>
    <property type="match status" value="1"/>
</dbReference>
<dbReference type="CDD" id="cd16015">
    <property type="entry name" value="LTA_synthase"/>
    <property type="match status" value="1"/>
</dbReference>
<evidence type="ECO:0000256" key="5">
    <source>
        <dbReference type="ARBA" id="ARBA00022989"/>
    </source>
</evidence>
<feature type="binding site" evidence="10">
    <location>
        <position position="240"/>
    </location>
    <ligand>
        <name>Mn(2+)</name>
        <dbReference type="ChEBI" id="CHEBI:29035"/>
    </ligand>
</feature>
<dbReference type="PANTHER" id="PTHR47371:SF1">
    <property type="entry name" value="LIPOTEICHOIC ACID SYNTHASE-LIKE YQGS"/>
    <property type="match status" value="1"/>
</dbReference>
<accession>A0A1I2M4M4</accession>
<evidence type="ECO:0000259" key="12">
    <source>
        <dbReference type="Pfam" id="PF00884"/>
    </source>
</evidence>
<dbReference type="InterPro" id="IPR012160">
    <property type="entry name" value="LtaS-like"/>
</dbReference>
<evidence type="ECO:0000256" key="1">
    <source>
        <dbReference type="ARBA" id="ARBA00004651"/>
    </source>
</evidence>
<keyword evidence="14" id="KW-1185">Reference proteome</keyword>
<dbReference type="Gene3D" id="3.30.1120.170">
    <property type="match status" value="1"/>
</dbReference>
<feature type="transmembrane region" description="Helical" evidence="11">
    <location>
        <begin position="35"/>
        <end position="55"/>
    </location>
</feature>
<dbReference type="InterPro" id="IPR017850">
    <property type="entry name" value="Alkaline_phosphatase_core_sf"/>
</dbReference>
<keyword evidence="3 7" id="KW-1003">Cell membrane</keyword>
<dbReference type="InterPro" id="IPR050448">
    <property type="entry name" value="OpgB/LTA_synthase_biosynth"/>
</dbReference>
<feature type="binding site" evidence="10">
    <location>
        <position position="455"/>
    </location>
    <ligand>
        <name>Mn(2+)</name>
        <dbReference type="ChEBI" id="CHEBI:29035"/>
    </ligand>
</feature>
<proteinExistence type="inferred from homology"/>
<feature type="transmembrane region" description="Helical" evidence="11">
    <location>
        <begin position="6"/>
        <end position="23"/>
    </location>
</feature>
<keyword evidence="5 11" id="KW-1133">Transmembrane helix</keyword>
<reference evidence="14" key="1">
    <citation type="submission" date="2016-10" db="EMBL/GenBank/DDBJ databases">
        <authorList>
            <person name="Varghese N."/>
            <person name="Submissions S."/>
        </authorList>
    </citation>
    <scope>NUCLEOTIDE SEQUENCE [LARGE SCALE GENOMIC DNA]</scope>
    <source>
        <strain evidence="14">FP5</strain>
    </source>
</reference>
<dbReference type="InterPro" id="IPR000917">
    <property type="entry name" value="Sulfatase_N"/>
</dbReference>
<evidence type="ECO:0000256" key="7">
    <source>
        <dbReference type="PIRNR" id="PIRNR005091"/>
    </source>
</evidence>
<dbReference type="EMBL" id="FOOG01000011">
    <property type="protein sequence ID" value="SFF86425.1"/>
    <property type="molecule type" value="Genomic_DNA"/>
</dbReference>
<evidence type="ECO:0000256" key="6">
    <source>
        <dbReference type="ARBA" id="ARBA00023136"/>
    </source>
</evidence>
<keyword evidence="6 7" id="KW-0472">Membrane</keyword>
<dbReference type="GO" id="GO:0005886">
    <property type="term" value="C:plasma membrane"/>
    <property type="evidence" value="ECO:0007669"/>
    <property type="project" value="UniProtKB-SubCell"/>
</dbReference>
<dbReference type="RefSeq" id="WP_089751642.1">
    <property type="nucleotide sequence ID" value="NZ_FOOG01000011.1"/>
</dbReference>
<keyword evidence="9" id="KW-0464">Manganese</keyword>
<comment type="similarity">
    <text evidence="2 7">Belongs to the LTA synthase family.</text>
</comment>
<feature type="binding site" evidence="10">
    <location>
        <position position="454"/>
    </location>
    <ligand>
        <name>Mn(2+)</name>
        <dbReference type="ChEBI" id="CHEBI:29035"/>
    </ligand>
</feature>
<feature type="binding site" evidence="9">
    <location>
        <position position="395"/>
    </location>
    <ligand>
        <name>substrate</name>
    </ligand>
</feature>
<gene>
    <name evidence="13" type="ORF">SAMN05216353_11161</name>
</gene>
<dbReference type="Pfam" id="PF00884">
    <property type="entry name" value="Sulfatase"/>
    <property type="match status" value="1"/>
</dbReference>
<keyword evidence="9" id="KW-0479">Metal-binding</keyword>
<dbReference type="OrthoDB" id="5901192at2"/>
<feature type="transmembrane region" description="Helical" evidence="11">
    <location>
        <begin position="61"/>
        <end position="80"/>
    </location>
</feature>
<evidence type="ECO:0000313" key="14">
    <source>
        <dbReference type="Proteomes" id="UP000198897"/>
    </source>
</evidence>
<evidence type="ECO:0000256" key="4">
    <source>
        <dbReference type="ARBA" id="ARBA00022692"/>
    </source>
</evidence>
<feature type="transmembrane region" description="Helical" evidence="11">
    <location>
        <begin position="110"/>
        <end position="129"/>
    </location>
</feature>
<name>A0A1I2M4M4_9BACI</name>
<evidence type="ECO:0000256" key="9">
    <source>
        <dbReference type="PIRSR" id="PIRSR005091-2"/>
    </source>
</evidence>
<evidence type="ECO:0000256" key="10">
    <source>
        <dbReference type="PIRSR" id="PIRSR005091-3"/>
    </source>
</evidence>
<feature type="domain" description="Sulfatase N-terminal" evidence="12">
    <location>
        <begin position="232"/>
        <end position="517"/>
    </location>
</feature>
<dbReference type="AlphaFoldDB" id="A0A1I2M4M4"/>
<dbReference type="SUPFAM" id="SSF53649">
    <property type="entry name" value="Alkaline phosphatase-like"/>
    <property type="match status" value="1"/>
</dbReference>
<organism evidence="13 14">
    <name type="scientific">Halobacillus alkaliphilus</name>
    <dbReference type="NCBI Taxonomy" id="396056"/>
    <lineage>
        <taxon>Bacteria</taxon>
        <taxon>Bacillati</taxon>
        <taxon>Bacillota</taxon>
        <taxon>Bacilli</taxon>
        <taxon>Bacillales</taxon>
        <taxon>Bacillaceae</taxon>
        <taxon>Halobacillus</taxon>
    </lineage>
</organism>
<feature type="transmembrane region" description="Helical" evidence="11">
    <location>
        <begin position="144"/>
        <end position="163"/>
    </location>
</feature>
<sequence length="598" mass="69109">MRKVSWIALFYWLKTTAVMYVAVQMSPPGVTEHLLLIFSSLGPLLLWFGLSFFFFKRLHPWVLIVLMFLTTFFLYAHLIYYRFYEDFLTLPILLQVGNVGGLSQSTWTLLSPWDLLFIIDLVVIGWWLIKRGSFTITPKEKKQYAGSAAGISLVILAAAWWHSPHLFQENYNRDKVVTSISIYAYQWFDIAYSITAPLQKTMADQSAAEPVEGYVAEKEPIKTKWFGQAKGKNVVFITLESVQNFVIDAEVKGEPVTPFLNQLKEESLYFSNLYDQASQGKSSDAEFMVDTGLYPLDGGSVFVRRPNNTFNGLPELLKDYQTTVFHGNVRTFWNREQMYDSLGYDQFISKQDYEINEENKINYGIEDKSFFRQSIPYMKQLNEPYMAKFITLTNHFPFLLDEKDRSLPLAETSEPVVNRYLTTVRYLDESIRQLFQSLKEEGMYQDTMFVLFGDHYGISKEYEDGVHELLDQADTALSHTRNQRVPLLIHIPGMKGKTFDTLGGQIDIRSTVFHLLGKETESYMSFSQNLLADDKEEFVAFRDGDFITPSYLFQDGICYKTDSSQPVNGSYCKEGREKAREKLKLSDHIIKGDLLRFK</sequence>
<dbReference type="Proteomes" id="UP000198897">
    <property type="component" value="Unassembled WGS sequence"/>
</dbReference>
<evidence type="ECO:0000313" key="13">
    <source>
        <dbReference type="EMBL" id="SFF86425.1"/>
    </source>
</evidence>
<feature type="active site" evidence="8">
    <location>
        <position position="282"/>
    </location>
</feature>
<keyword evidence="4 11" id="KW-0812">Transmembrane</keyword>
<dbReference type="GO" id="GO:0046872">
    <property type="term" value="F:metal ion binding"/>
    <property type="evidence" value="ECO:0007669"/>
    <property type="project" value="UniProtKB-KW"/>
</dbReference>
<dbReference type="PIRSF" id="PIRSF005091">
    <property type="entry name" value="Mmb_sulf_HI1246"/>
    <property type="match status" value="1"/>
</dbReference>
<evidence type="ECO:0000256" key="11">
    <source>
        <dbReference type="SAM" id="Phobius"/>
    </source>
</evidence>
<evidence type="ECO:0000256" key="8">
    <source>
        <dbReference type="PIRSR" id="PIRSR005091-1"/>
    </source>
</evidence>